<protein>
    <submittedName>
        <fullName evidence="1">Uncharacterized protein</fullName>
    </submittedName>
</protein>
<sequence>MRTLLYRLLLGLTGATLFLLVWAFLWISGWVIVIDETDGVETAVITNSTGAEQKLFRLWRGLFYTIPKMEGTIEVRCYNGARLRQGYATGYLPSELKVVGESPCEKMISADCPYPFVLPAAAHCRDNGLMN</sequence>
<accession>A0A4V2PK92</accession>
<organism evidence="1 2">
    <name type="scientific">Ancylobacter aquaticus</name>
    <dbReference type="NCBI Taxonomy" id="100"/>
    <lineage>
        <taxon>Bacteria</taxon>
        <taxon>Pseudomonadati</taxon>
        <taxon>Pseudomonadota</taxon>
        <taxon>Alphaproteobacteria</taxon>
        <taxon>Hyphomicrobiales</taxon>
        <taxon>Xanthobacteraceae</taxon>
        <taxon>Ancylobacter</taxon>
    </lineage>
</organism>
<comment type="caution">
    <text evidence="1">The sequence shown here is derived from an EMBL/GenBank/DDBJ whole genome shotgun (WGS) entry which is preliminary data.</text>
</comment>
<dbReference type="EMBL" id="SMFY01000001">
    <property type="protein sequence ID" value="TCK31496.1"/>
    <property type="molecule type" value="Genomic_DNA"/>
</dbReference>
<dbReference type="Proteomes" id="UP000295030">
    <property type="component" value="Unassembled WGS sequence"/>
</dbReference>
<evidence type="ECO:0000313" key="1">
    <source>
        <dbReference type="EMBL" id="TCK31496.1"/>
    </source>
</evidence>
<gene>
    <name evidence="1" type="ORF">EV667_1606</name>
</gene>
<name>A0A4V2PK92_ANCAQ</name>
<keyword evidence="2" id="KW-1185">Reference proteome</keyword>
<dbReference type="OrthoDB" id="7579812at2"/>
<proteinExistence type="predicted"/>
<reference evidence="1 2" key="1">
    <citation type="submission" date="2019-03" db="EMBL/GenBank/DDBJ databases">
        <title>Genomic Encyclopedia of Type Strains, Phase IV (KMG-IV): sequencing the most valuable type-strain genomes for metagenomic binning, comparative biology and taxonomic classification.</title>
        <authorList>
            <person name="Goeker M."/>
        </authorList>
    </citation>
    <scope>NUCLEOTIDE SEQUENCE [LARGE SCALE GENOMIC DNA]</scope>
    <source>
        <strain evidence="1 2">DSM 101</strain>
    </source>
</reference>
<dbReference type="AlphaFoldDB" id="A0A4V2PK92"/>
<evidence type="ECO:0000313" key="2">
    <source>
        <dbReference type="Proteomes" id="UP000295030"/>
    </source>
</evidence>
<dbReference type="RefSeq" id="WP_131834708.1">
    <property type="nucleotide sequence ID" value="NZ_SMFY01000001.1"/>
</dbReference>